<accession>A0A0L6V1V9</accession>
<evidence type="ECO:0000313" key="2">
    <source>
        <dbReference type="Proteomes" id="UP000037035"/>
    </source>
</evidence>
<protein>
    <recommendedName>
        <fullName evidence="3">Reverse transcriptase Ty1/copia-type domain-containing protein</fullName>
    </recommendedName>
</protein>
<gene>
    <name evidence="1" type="ORF">VP01_2865g1</name>
</gene>
<comment type="caution">
    <text evidence="1">The sequence shown here is derived from an EMBL/GenBank/DDBJ whole genome shotgun (WGS) entry which is preliminary data.</text>
</comment>
<proteinExistence type="predicted"/>
<name>A0A0L6V1V9_9BASI</name>
<reference evidence="1 2" key="1">
    <citation type="submission" date="2015-08" db="EMBL/GenBank/DDBJ databases">
        <title>Next Generation Sequencing and Analysis of the Genome of Puccinia sorghi L Schw, the Causal Agent of Maize Common Rust.</title>
        <authorList>
            <person name="Rochi L."/>
            <person name="Burguener G."/>
            <person name="Darino M."/>
            <person name="Turjanski A."/>
            <person name="Kreff E."/>
            <person name="Dieguez M.J."/>
            <person name="Sacco F."/>
        </authorList>
    </citation>
    <scope>NUCLEOTIDE SEQUENCE [LARGE SCALE GENOMIC DNA]</scope>
    <source>
        <strain evidence="1 2">RO10H11247</strain>
    </source>
</reference>
<dbReference type="OrthoDB" id="850529at2759"/>
<dbReference type="Proteomes" id="UP000037035">
    <property type="component" value="Unassembled WGS sequence"/>
</dbReference>
<dbReference type="AlphaFoldDB" id="A0A0L6V1V9"/>
<sequence>MTAWLEHAAFQLQAVEKSFCSVDNIEQHQVLDDHFETPNKYLNTTWVFRTKPATTATLKEAKAQLCIQGLSQPALITKGLELLNLIDRKPVKTPLIPGLQLHAASEVNQQEFQSLGINYGTFTGILNYLACRTRSDLAEAFSIISRFNQKPGMNHWKATLLSQIVSIAFWKSCPILWNSKKQKK</sequence>
<organism evidence="1 2">
    <name type="scientific">Puccinia sorghi</name>
    <dbReference type="NCBI Taxonomy" id="27349"/>
    <lineage>
        <taxon>Eukaryota</taxon>
        <taxon>Fungi</taxon>
        <taxon>Dikarya</taxon>
        <taxon>Basidiomycota</taxon>
        <taxon>Pucciniomycotina</taxon>
        <taxon>Pucciniomycetes</taxon>
        <taxon>Pucciniales</taxon>
        <taxon>Pucciniaceae</taxon>
        <taxon>Puccinia</taxon>
    </lineage>
</organism>
<evidence type="ECO:0000313" key="1">
    <source>
        <dbReference type="EMBL" id="KNZ54753.1"/>
    </source>
</evidence>
<evidence type="ECO:0008006" key="3">
    <source>
        <dbReference type="Google" id="ProtNLM"/>
    </source>
</evidence>
<dbReference type="EMBL" id="LAVV01007796">
    <property type="protein sequence ID" value="KNZ54753.1"/>
    <property type="molecule type" value="Genomic_DNA"/>
</dbReference>
<keyword evidence="2" id="KW-1185">Reference proteome</keyword>
<dbReference type="VEuPathDB" id="FungiDB:VP01_2865g1"/>